<comment type="caution">
    <text evidence="2">The sequence shown here is derived from an EMBL/GenBank/DDBJ whole genome shotgun (WGS) entry which is preliminary data.</text>
</comment>
<proteinExistence type="predicted"/>
<keyword evidence="3" id="KW-1185">Reference proteome</keyword>
<gene>
    <name evidence="2" type="ORF">CEURO_LOCUS9094</name>
</gene>
<feature type="compositionally biased region" description="Basic and acidic residues" evidence="1">
    <location>
        <begin position="88"/>
        <end position="135"/>
    </location>
</feature>
<evidence type="ECO:0000313" key="3">
    <source>
        <dbReference type="Proteomes" id="UP001152484"/>
    </source>
</evidence>
<reference evidence="2" key="1">
    <citation type="submission" date="2022-07" db="EMBL/GenBank/DDBJ databases">
        <authorList>
            <person name="Macas J."/>
            <person name="Novak P."/>
            <person name="Neumann P."/>
        </authorList>
    </citation>
    <scope>NUCLEOTIDE SEQUENCE</scope>
</reference>
<evidence type="ECO:0000313" key="2">
    <source>
        <dbReference type="EMBL" id="CAH9084615.1"/>
    </source>
</evidence>
<sequence>MVFGGGKDINITNFRVNSIIACFHIHFSILPFETSRSHVGPREDHHDREGAGDEHLHPRGREPGDAYLSTLEARGLEKTFTAGGLGPGDEHIHPKGRGPEEDNHDRKGPGDEHLHPRDHGPGDEYLHSKGQEGLKKTATTEGLETCISNPEG</sequence>
<feature type="region of interest" description="Disordered" evidence="1">
    <location>
        <begin position="77"/>
        <end position="152"/>
    </location>
</feature>
<dbReference type="EMBL" id="CAMAPE010000017">
    <property type="protein sequence ID" value="CAH9084615.1"/>
    <property type="molecule type" value="Genomic_DNA"/>
</dbReference>
<evidence type="ECO:0000256" key="1">
    <source>
        <dbReference type="SAM" id="MobiDB-lite"/>
    </source>
</evidence>
<organism evidence="2 3">
    <name type="scientific">Cuscuta europaea</name>
    <name type="common">European dodder</name>
    <dbReference type="NCBI Taxonomy" id="41803"/>
    <lineage>
        <taxon>Eukaryota</taxon>
        <taxon>Viridiplantae</taxon>
        <taxon>Streptophyta</taxon>
        <taxon>Embryophyta</taxon>
        <taxon>Tracheophyta</taxon>
        <taxon>Spermatophyta</taxon>
        <taxon>Magnoliopsida</taxon>
        <taxon>eudicotyledons</taxon>
        <taxon>Gunneridae</taxon>
        <taxon>Pentapetalae</taxon>
        <taxon>asterids</taxon>
        <taxon>lamiids</taxon>
        <taxon>Solanales</taxon>
        <taxon>Convolvulaceae</taxon>
        <taxon>Cuscuteae</taxon>
        <taxon>Cuscuta</taxon>
        <taxon>Cuscuta subgen. Cuscuta</taxon>
    </lineage>
</organism>
<protein>
    <submittedName>
        <fullName evidence="2">Uncharacterized protein</fullName>
    </submittedName>
</protein>
<feature type="compositionally biased region" description="Basic and acidic residues" evidence="1">
    <location>
        <begin position="40"/>
        <end position="64"/>
    </location>
</feature>
<dbReference type="Proteomes" id="UP001152484">
    <property type="component" value="Unassembled WGS sequence"/>
</dbReference>
<feature type="compositionally biased region" description="Polar residues" evidence="1">
    <location>
        <begin position="137"/>
        <end position="152"/>
    </location>
</feature>
<name>A0A9P1E6W6_CUSEU</name>
<dbReference type="AlphaFoldDB" id="A0A9P1E6W6"/>
<accession>A0A9P1E6W6</accession>
<feature type="region of interest" description="Disordered" evidence="1">
    <location>
        <begin position="36"/>
        <end position="65"/>
    </location>
</feature>